<gene>
    <name evidence="2" type="ORF">AMAG_19607</name>
</gene>
<feature type="compositionally biased region" description="Basic and acidic residues" evidence="1">
    <location>
        <begin position="82"/>
        <end position="92"/>
    </location>
</feature>
<dbReference type="VEuPathDB" id="FungiDB:AMAG_19607"/>
<evidence type="ECO:0000256" key="1">
    <source>
        <dbReference type="SAM" id="MobiDB-lite"/>
    </source>
</evidence>
<proteinExistence type="predicted"/>
<sequence length="92" mass="10249">MARDMVKSILHAIVLQEQAARVGGETERAFDAASAEVEAEFPKFWSDLGHSLHWNVTRVYFDDKGIRFQVGVPPGPAGPDAARVERRDVDRT</sequence>
<evidence type="ECO:0000313" key="2">
    <source>
        <dbReference type="EMBL" id="KNE66657.1"/>
    </source>
</evidence>
<accession>A0A0L0SVW0</accession>
<dbReference type="Proteomes" id="UP000054350">
    <property type="component" value="Unassembled WGS sequence"/>
</dbReference>
<dbReference type="OrthoDB" id="19606at2759"/>
<keyword evidence="3" id="KW-1185">Reference proteome</keyword>
<evidence type="ECO:0000313" key="3">
    <source>
        <dbReference type="Proteomes" id="UP000054350"/>
    </source>
</evidence>
<organism evidence="2 3">
    <name type="scientific">Allomyces macrogynus (strain ATCC 38327)</name>
    <name type="common">Allomyces javanicus var. macrogynus</name>
    <dbReference type="NCBI Taxonomy" id="578462"/>
    <lineage>
        <taxon>Eukaryota</taxon>
        <taxon>Fungi</taxon>
        <taxon>Fungi incertae sedis</taxon>
        <taxon>Blastocladiomycota</taxon>
        <taxon>Blastocladiomycetes</taxon>
        <taxon>Blastocladiales</taxon>
        <taxon>Blastocladiaceae</taxon>
        <taxon>Allomyces</taxon>
    </lineage>
</organism>
<protein>
    <submittedName>
        <fullName evidence="2">Uncharacterized protein</fullName>
    </submittedName>
</protein>
<name>A0A0L0SVW0_ALLM3</name>
<dbReference type="EMBL" id="GG745350">
    <property type="protein sequence ID" value="KNE66657.1"/>
    <property type="molecule type" value="Genomic_DNA"/>
</dbReference>
<feature type="region of interest" description="Disordered" evidence="1">
    <location>
        <begin position="71"/>
        <end position="92"/>
    </location>
</feature>
<reference evidence="3" key="2">
    <citation type="submission" date="2009-11" db="EMBL/GenBank/DDBJ databases">
        <title>The Genome Sequence of Allomyces macrogynus strain ATCC 38327.</title>
        <authorList>
            <consortium name="The Broad Institute Genome Sequencing Platform"/>
            <person name="Russ C."/>
            <person name="Cuomo C."/>
            <person name="Shea T."/>
            <person name="Young S.K."/>
            <person name="Zeng Q."/>
            <person name="Koehrsen M."/>
            <person name="Haas B."/>
            <person name="Borodovsky M."/>
            <person name="Guigo R."/>
            <person name="Alvarado L."/>
            <person name="Berlin A."/>
            <person name="Borenstein D."/>
            <person name="Chen Z."/>
            <person name="Engels R."/>
            <person name="Freedman E."/>
            <person name="Gellesch M."/>
            <person name="Goldberg J."/>
            <person name="Griggs A."/>
            <person name="Gujja S."/>
            <person name="Heiman D."/>
            <person name="Hepburn T."/>
            <person name="Howarth C."/>
            <person name="Jen D."/>
            <person name="Larson L."/>
            <person name="Lewis B."/>
            <person name="Mehta T."/>
            <person name="Park D."/>
            <person name="Pearson M."/>
            <person name="Roberts A."/>
            <person name="Saif S."/>
            <person name="Shenoy N."/>
            <person name="Sisk P."/>
            <person name="Stolte C."/>
            <person name="Sykes S."/>
            <person name="Walk T."/>
            <person name="White J."/>
            <person name="Yandava C."/>
            <person name="Burger G."/>
            <person name="Gray M.W."/>
            <person name="Holland P.W.H."/>
            <person name="King N."/>
            <person name="Lang F.B.F."/>
            <person name="Roger A.J."/>
            <person name="Ruiz-Trillo I."/>
            <person name="Lander E."/>
            <person name="Nusbaum C."/>
        </authorList>
    </citation>
    <scope>NUCLEOTIDE SEQUENCE [LARGE SCALE GENOMIC DNA]</scope>
    <source>
        <strain evidence="3">ATCC 38327</strain>
    </source>
</reference>
<dbReference type="AlphaFoldDB" id="A0A0L0SVW0"/>
<reference evidence="2 3" key="1">
    <citation type="submission" date="2009-11" db="EMBL/GenBank/DDBJ databases">
        <title>Annotation of Allomyces macrogynus ATCC 38327.</title>
        <authorList>
            <consortium name="The Broad Institute Genome Sequencing Platform"/>
            <person name="Russ C."/>
            <person name="Cuomo C."/>
            <person name="Burger G."/>
            <person name="Gray M.W."/>
            <person name="Holland P.W.H."/>
            <person name="King N."/>
            <person name="Lang F.B.F."/>
            <person name="Roger A.J."/>
            <person name="Ruiz-Trillo I."/>
            <person name="Young S.K."/>
            <person name="Zeng Q."/>
            <person name="Gargeya S."/>
            <person name="Fitzgerald M."/>
            <person name="Haas B."/>
            <person name="Abouelleil A."/>
            <person name="Alvarado L."/>
            <person name="Arachchi H.M."/>
            <person name="Berlin A."/>
            <person name="Chapman S.B."/>
            <person name="Gearin G."/>
            <person name="Goldberg J."/>
            <person name="Griggs A."/>
            <person name="Gujja S."/>
            <person name="Hansen M."/>
            <person name="Heiman D."/>
            <person name="Howarth C."/>
            <person name="Larimer J."/>
            <person name="Lui A."/>
            <person name="MacDonald P.J.P."/>
            <person name="McCowen C."/>
            <person name="Montmayeur A."/>
            <person name="Murphy C."/>
            <person name="Neiman D."/>
            <person name="Pearson M."/>
            <person name="Priest M."/>
            <person name="Roberts A."/>
            <person name="Saif S."/>
            <person name="Shea T."/>
            <person name="Sisk P."/>
            <person name="Stolte C."/>
            <person name="Sykes S."/>
            <person name="Wortman J."/>
            <person name="Nusbaum C."/>
            <person name="Birren B."/>
        </authorList>
    </citation>
    <scope>NUCLEOTIDE SEQUENCE [LARGE SCALE GENOMIC DNA]</scope>
    <source>
        <strain evidence="2 3">ATCC 38327</strain>
    </source>
</reference>